<feature type="chain" id="PRO_5020921051" description="Lipoprotein" evidence="1">
    <location>
        <begin position="22"/>
        <end position="98"/>
    </location>
</feature>
<keyword evidence="1" id="KW-0732">Signal</keyword>
<evidence type="ECO:0000313" key="3">
    <source>
        <dbReference type="Proteomes" id="UP000308054"/>
    </source>
</evidence>
<comment type="caution">
    <text evidence="2">The sequence shown here is derived from an EMBL/GenBank/DDBJ whole genome shotgun (WGS) entry which is preliminary data.</text>
</comment>
<proteinExistence type="predicted"/>
<dbReference type="AlphaFoldDB" id="A0A4S2H0Q2"/>
<evidence type="ECO:0000256" key="1">
    <source>
        <dbReference type="SAM" id="SignalP"/>
    </source>
</evidence>
<protein>
    <recommendedName>
        <fullName evidence="4">Lipoprotein</fullName>
    </recommendedName>
</protein>
<accession>A0A4S2H0Q2</accession>
<reference evidence="2 3" key="1">
    <citation type="journal article" date="2017" name="Int. J. Syst. Evol. Microbiol.">
        <title>Marinicauda algicola sp. nov., isolated from a marine red alga Rhodosorus marinus.</title>
        <authorList>
            <person name="Jeong S.E."/>
            <person name="Jeon S.H."/>
            <person name="Chun B.H."/>
            <person name="Kim D.W."/>
            <person name="Jeon C.O."/>
        </authorList>
    </citation>
    <scope>NUCLEOTIDE SEQUENCE [LARGE SCALE GENOMIC DNA]</scope>
    <source>
        <strain evidence="2 3">JCM 31718</strain>
    </source>
</reference>
<evidence type="ECO:0008006" key="4">
    <source>
        <dbReference type="Google" id="ProtNLM"/>
    </source>
</evidence>
<dbReference type="RefSeq" id="WP_135995351.1">
    <property type="nucleotide sequence ID" value="NZ_CP071057.1"/>
</dbReference>
<feature type="signal peptide" evidence="1">
    <location>
        <begin position="1"/>
        <end position="21"/>
    </location>
</feature>
<gene>
    <name evidence="2" type="ORF">E5163_06645</name>
</gene>
<name>A0A4S2H0Q2_9PROT</name>
<organism evidence="2 3">
    <name type="scientific">Marinicauda algicola</name>
    <dbReference type="NCBI Taxonomy" id="2029849"/>
    <lineage>
        <taxon>Bacteria</taxon>
        <taxon>Pseudomonadati</taxon>
        <taxon>Pseudomonadota</taxon>
        <taxon>Alphaproteobacteria</taxon>
        <taxon>Maricaulales</taxon>
        <taxon>Maricaulaceae</taxon>
        <taxon>Marinicauda</taxon>
    </lineage>
</organism>
<evidence type="ECO:0000313" key="2">
    <source>
        <dbReference type="EMBL" id="TGY88811.1"/>
    </source>
</evidence>
<dbReference type="EMBL" id="SRXW01000002">
    <property type="protein sequence ID" value="TGY88811.1"/>
    <property type="molecule type" value="Genomic_DNA"/>
</dbReference>
<dbReference type="Proteomes" id="UP000308054">
    <property type="component" value="Unassembled WGS sequence"/>
</dbReference>
<keyword evidence="3" id="KW-1185">Reference proteome</keyword>
<sequence length="98" mass="10619">MNFMASAALAAGTLLLVGACASQTDRQALVDAGQATGVNSDGERVRCDNVIITGSRQTRRVCLTHEEWAEMEESAQRFIEHRQEDTNVVLPSQSRGPS</sequence>